<dbReference type="PROSITE" id="PS51257">
    <property type="entry name" value="PROKAR_LIPOPROTEIN"/>
    <property type="match status" value="1"/>
</dbReference>
<evidence type="ECO:0000256" key="1">
    <source>
        <dbReference type="SAM" id="MobiDB-lite"/>
    </source>
</evidence>
<evidence type="ECO:0000313" key="3">
    <source>
        <dbReference type="Proteomes" id="UP000294257"/>
    </source>
</evidence>
<name>A0A4Q7KUT1_9PSEU</name>
<reference evidence="2 3" key="1">
    <citation type="submission" date="2019-02" db="EMBL/GenBank/DDBJ databases">
        <title>Genomic Encyclopedia of Type Strains, Phase IV (KMG-IV): sequencing the most valuable type-strain genomes for metagenomic binning, comparative biology and taxonomic classification.</title>
        <authorList>
            <person name="Goeker M."/>
        </authorList>
    </citation>
    <scope>NUCLEOTIDE SEQUENCE [LARGE SCALE GENOMIC DNA]</scope>
    <source>
        <strain evidence="2 3">DSM 101727</strain>
    </source>
</reference>
<keyword evidence="3" id="KW-1185">Reference proteome</keyword>
<sequence length="172" mass="17634">MKLLVLVVPLLLAGCGGEEEPAAQPPPGAPGTVTTTTVPPPPPVATTTTTTTTTSETVPTSTPDAPPPRPPEQPPTRNVRDCVDGYCTITLSRPAAIPLDKNLYGVPNFTVKSISPGGIEYTMFFDGMGTVGGGIGPGASSKISYREVTKLHIVLLSVAGRTATIAFIPGTP</sequence>
<organism evidence="2 3">
    <name type="scientific">Herbihabitans rhizosphaerae</name>
    <dbReference type="NCBI Taxonomy" id="1872711"/>
    <lineage>
        <taxon>Bacteria</taxon>
        <taxon>Bacillati</taxon>
        <taxon>Actinomycetota</taxon>
        <taxon>Actinomycetes</taxon>
        <taxon>Pseudonocardiales</taxon>
        <taxon>Pseudonocardiaceae</taxon>
        <taxon>Herbihabitans</taxon>
    </lineage>
</organism>
<dbReference type="EMBL" id="SGWQ01000003">
    <property type="protein sequence ID" value="RZS40758.1"/>
    <property type="molecule type" value="Genomic_DNA"/>
</dbReference>
<accession>A0A4Q7KUT1</accession>
<dbReference type="AlphaFoldDB" id="A0A4Q7KUT1"/>
<gene>
    <name evidence="2" type="ORF">EV193_10371</name>
</gene>
<proteinExistence type="predicted"/>
<feature type="compositionally biased region" description="Pro residues" evidence="1">
    <location>
        <begin position="64"/>
        <end position="74"/>
    </location>
</feature>
<feature type="compositionally biased region" description="Low complexity" evidence="1">
    <location>
        <begin position="45"/>
        <end position="63"/>
    </location>
</feature>
<dbReference type="Proteomes" id="UP000294257">
    <property type="component" value="Unassembled WGS sequence"/>
</dbReference>
<evidence type="ECO:0000313" key="2">
    <source>
        <dbReference type="EMBL" id="RZS40758.1"/>
    </source>
</evidence>
<protein>
    <submittedName>
        <fullName evidence="2">Uncharacterized protein</fullName>
    </submittedName>
</protein>
<feature type="region of interest" description="Disordered" evidence="1">
    <location>
        <begin position="18"/>
        <end position="79"/>
    </location>
</feature>
<dbReference type="RefSeq" id="WP_130343772.1">
    <property type="nucleotide sequence ID" value="NZ_SGWQ01000003.1"/>
</dbReference>
<comment type="caution">
    <text evidence="2">The sequence shown here is derived from an EMBL/GenBank/DDBJ whole genome shotgun (WGS) entry which is preliminary data.</text>
</comment>